<dbReference type="Proteomes" id="UP000288805">
    <property type="component" value="Unassembled WGS sequence"/>
</dbReference>
<protein>
    <submittedName>
        <fullName evidence="1">Uncharacterized protein</fullName>
    </submittedName>
</protein>
<evidence type="ECO:0000313" key="1">
    <source>
        <dbReference type="EMBL" id="RVW36709.1"/>
    </source>
</evidence>
<evidence type="ECO:0000313" key="2">
    <source>
        <dbReference type="Proteomes" id="UP000288805"/>
    </source>
</evidence>
<dbReference type="AlphaFoldDB" id="A0A438DMN0"/>
<reference evidence="1 2" key="1">
    <citation type="journal article" date="2018" name="PLoS Genet.">
        <title>Population sequencing reveals clonal diversity and ancestral inbreeding in the grapevine cultivar Chardonnay.</title>
        <authorList>
            <person name="Roach M.J."/>
            <person name="Johnson D.L."/>
            <person name="Bohlmann J."/>
            <person name="van Vuuren H.J."/>
            <person name="Jones S.J."/>
            <person name="Pretorius I.S."/>
            <person name="Schmidt S.A."/>
            <person name="Borneman A.R."/>
        </authorList>
    </citation>
    <scope>NUCLEOTIDE SEQUENCE [LARGE SCALE GENOMIC DNA]</scope>
    <source>
        <strain evidence="2">cv. Chardonnay</strain>
        <tissue evidence="1">Leaf</tissue>
    </source>
</reference>
<comment type="caution">
    <text evidence="1">The sequence shown here is derived from an EMBL/GenBank/DDBJ whole genome shotgun (WGS) entry which is preliminary data.</text>
</comment>
<sequence>MIYHHYLSGALQKMAEQIPFNIIADVLTKLGLLGYLTN</sequence>
<name>A0A438DMN0_VITVI</name>
<gene>
    <name evidence="1" type="ORF">CK203_099206</name>
</gene>
<organism evidence="1 2">
    <name type="scientific">Vitis vinifera</name>
    <name type="common">Grape</name>
    <dbReference type="NCBI Taxonomy" id="29760"/>
    <lineage>
        <taxon>Eukaryota</taxon>
        <taxon>Viridiplantae</taxon>
        <taxon>Streptophyta</taxon>
        <taxon>Embryophyta</taxon>
        <taxon>Tracheophyta</taxon>
        <taxon>Spermatophyta</taxon>
        <taxon>Magnoliopsida</taxon>
        <taxon>eudicotyledons</taxon>
        <taxon>Gunneridae</taxon>
        <taxon>Pentapetalae</taxon>
        <taxon>rosids</taxon>
        <taxon>Vitales</taxon>
        <taxon>Vitaceae</taxon>
        <taxon>Viteae</taxon>
        <taxon>Vitis</taxon>
    </lineage>
</organism>
<dbReference type="EMBL" id="QGNW01001565">
    <property type="protein sequence ID" value="RVW36709.1"/>
    <property type="molecule type" value="Genomic_DNA"/>
</dbReference>
<accession>A0A438DMN0</accession>
<proteinExistence type="predicted"/>